<dbReference type="AlphaFoldDB" id="A0A162TWJ0"/>
<evidence type="ECO:0000313" key="2">
    <source>
        <dbReference type="EMBL" id="MBS7823806.1"/>
    </source>
</evidence>
<proteinExistence type="predicted"/>
<protein>
    <recommendedName>
        <fullName evidence="4">DNA-binding protein</fullName>
    </recommendedName>
</protein>
<evidence type="ECO:0000313" key="3">
    <source>
        <dbReference type="Proteomes" id="UP000680020"/>
    </source>
</evidence>
<reference evidence="2" key="1">
    <citation type="submission" date="2021-03" db="EMBL/GenBank/DDBJ databases">
        <title>Identification and antibiotic profiling of Wohlfahrtiimonas chitiniclastica, an underestimated human pathogen.</title>
        <authorList>
            <person name="Kopf A."/>
            <person name="Bunk B."/>
            <person name="Coldewey S."/>
            <person name="Gunzer F."/>
            <person name="Riedel T."/>
            <person name="Schroettner P."/>
        </authorList>
    </citation>
    <scope>NUCLEOTIDE SEQUENCE</scope>
    <source>
        <strain evidence="2">DSM 100917</strain>
    </source>
</reference>
<evidence type="ECO:0008006" key="4">
    <source>
        <dbReference type="Google" id="ProtNLM"/>
    </source>
</evidence>
<dbReference type="Proteomes" id="UP000680020">
    <property type="component" value="Unassembled WGS sequence"/>
</dbReference>
<sequence>MKILGYGAALVVILSAAYADITAREAHQYMHATQTVCGDVKQVTVTNKAVFINFDAAYPNQSFYGVVWQRDVDAAGGVYALRALHGKNVCITGQLQLYKQIPNIHIDDGAQIEVRKKR</sequence>
<name>A0A162TWJ0_9GAMM</name>
<keyword evidence="1" id="KW-0732">Signal</keyword>
<feature type="chain" id="PRO_5011876444" description="DNA-binding protein" evidence="1">
    <location>
        <begin position="20"/>
        <end position="118"/>
    </location>
</feature>
<dbReference type="GeneID" id="58263157"/>
<dbReference type="EMBL" id="JAGIBU010000001">
    <property type="protein sequence ID" value="MBS7823806.1"/>
    <property type="molecule type" value="Genomic_DNA"/>
</dbReference>
<organism evidence="2 3">
    <name type="scientific">Wohlfahrtiimonas chitiniclastica</name>
    <dbReference type="NCBI Taxonomy" id="400946"/>
    <lineage>
        <taxon>Bacteria</taxon>
        <taxon>Pseudomonadati</taxon>
        <taxon>Pseudomonadota</taxon>
        <taxon>Gammaproteobacteria</taxon>
        <taxon>Cardiobacteriales</taxon>
        <taxon>Ignatzschineriaceae</taxon>
        <taxon>Wohlfahrtiimonas</taxon>
    </lineage>
</organism>
<dbReference type="RefSeq" id="WP_008314744.1">
    <property type="nucleotide sequence ID" value="NZ_CP115969.1"/>
</dbReference>
<comment type="caution">
    <text evidence="2">The sequence shown here is derived from an EMBL/GenBank/DDBJ whole genome shotgun (WGS) entry which is preliminary data.</text>
</comment>
<gene>
    <name evidence="2" type="ORF">J7561_01150</name>
</gene>
<evidence type="ECO:0000256" key="1">
    <source>
        <dbReference type="SAM" id="SignalP"/>
    </source>
</evidence>
<accession>A0A162TWJ0</accession>
<feature type="signal peptide" evidence="1">
    <location>
        <begin position="1"/>
        <end position="19"/>
    </location>
</feature>